<gene>
    <name evidence="1" type="ORF">SCARR_05288</name>
</gene>
<dbReference type="Proteomes" id="UP000346198">
    <property type="component" value="Unassembled WGS sequence"/>
</dbReference>
<proteinExistence type="predicted"/>
<keyword evidence="2" id="KW-1185">Reference proteome</keyword>
<sequence>MTTNERKTFEVNTRLAGLKVDFPALWSDFEKVVANSVNTTLKNRMHATGCAARFGRLEKAIQALTEKDRNDLLNYAGQKTRSRETIDAVHMALQIIEEAARSLSESARNEKGRPAVNEWPTEAACYLFRKHVQEKFKVPSTGGLCSDFCQMFLKALGQPSYIGLKQRLEAIRKQSKDEREFARAFVEDILSM</sequence>
<organism evidence="1 2">
    <name type="scientific">Pontiella sulfatireligans</name>
    <dbReference type="NCBI Taxonomy" id="2750658"/>
    <lineage>
        <taxon>Bacteria</taxon>
        <taxon>Pseudomonadati</taxon>
        <taxon>Kiritimatiellota</taxon>
        <taxon>Kiritimatiellia</taxon>
        <taxon>Kiritimatiellales</taxon>
        <taxon>Pontiellaceae</taxon>
        <taxon>Pontiella</taxon>
    </lineage>
</organism>
<reference evidence="1 2" key="1">
    <citation type="submission" date="2019-04" db="EMBL/GenBank/DDBJ databases">
        <authorList>
            <person name="Van Vliet M D."/>
        </authorList>
    </citation>
    <scope>NUCLEOTIDE SEQUENCE [LARGE SCALE GENOMIC DNA]</scope>
    <source>
        <strain evidence="1 2">F21</strain>
    </source>
</reference>
<dbReference type="RefSeq" id="WP_136065326.1">
    <property type="nucleotide sequence ID" value="NZ_CAAHFH010000003.1"/>
</dbReference>
<protein>
    <submittedName>
        <fullName evidence="1">Uncharacterized protein</fullName>
    </submittedName>
</protein>
<dbReference type="AlphaFoldDB" id="A0A6C2UT90"/>
<dbReference type="EMBL" id="CAAHFH010000003">
    <property type="protein sequence ID" value="VGO23183.1"/>
    <property type="molecule type" value="Genomic_DNA"/>
</dbReference>
<evidence type="ECO:0000313" key="2">
    <source>
        <dbReference type="Proteomes" id="UP000346198"/>
    </source>
</evidence>
<name>A0A6C2UT90_9BACT</name>
<accession>A0A6C2UT90</accession>
<evidence type="ECO:0000313" key="1">
    <source>
        <dbReference type="EMBL" id="VGO23183.1"/>
    </source>
</evidence>